<dbReference type="InterPro" id="IPR033470">
    <property type="entry name" value="FakA-like_C"/>
</dbReference>
<dbReference type="Pfam" id="PF13684">
    <property type="entry name" value="FakA-like_C"/>
    <property type="match status" value="1"/>
</dbReference>
<dbReference type="GeneID" id="301326544"/>
<feature type="domain" description="DhaL" evidence="1">
    <location>
        <begin position="9"/>
        <end position="201"/>
    </location>
</feature>
<gene>
    <name evidence="2" type="ORF">QO000_001822</name>
</gene>
<dbReference type="Gene3D" id="1.25.40.340">
    <property type="match status" value="1"/>
</dbReference>
<dbReference type="PROSITE" id="PS51480">
    <property type="entry name" value="DHAL"/>
    <property type="match status" value="1"/>
</dbReference>
<organism evidence="2 3">
    <name type="scientific">Guptibacillus hwajinpoensis</name>
    <dbReference type="NCBI Taxonomy" id="208199"/>
    <lineage>
        <taxon>Bacteria</taxon>
        <taxon>Bacillati</taxon>
        <taxon>Bacillota</taxon>
        <taxon>Bacilli</taxon>
        <taxon>Bacillales</taxon>
        <taxon>Guptibacillaceae</taxon>
        <taxon>Guptibacillus</taxon>
    </lineage>
</organism>
<dbReference type="SMART" id="SM01120">
    <property type="entry name" value="Dak2"/>
    <property type="match status" value="1"/>
</dbReference>
<dbReference type="SUPFAM" id="SSF101473">
    <property type="entry name" value="DhaL-like"/>
    <property type="match status" value="1"/>
</dbReference>
<dbReference type="SMART" id="SM01121">
    <property type="entry name" value="Dak1_2"/>
    <property type="match status" value="1"/>
</dbReference>
<keyword evidence="3" id="KW-1185">Reference proteome</keyword>
<comment type="caution">
    <text evidence="2">The sequence shown here is derived from an EMBL/GenBank/DDBJ whole genome shotgun (WGS) entry which is preliminary data.</text>
</comment>
<protein>
    <submittedName>
        <fullName evidence="2">DAK2 domain fusion protein YloV</fullName>
    </submittedName>
</protein>
<dbReference type="PANTHER" id="PTHR33434">
    <property type="entry name" value="DEGV DOMAIN-CONTAINING PROTEIN DR_1986-RELATED"/>
    <property type="match status" value="1"/>
</dbReference>
<dbReference type="InterPro" id="IPR036117">
    <property type="entry name" value="DhaL_dom_sf"/>
</dbReference>
<evidence type="ECO:0000313" key="3">
    <source>
        <dbReference type="Proteomes" id="UP001226720"/>
    </source>
</evidence>
<dbReference type="InterPro" id="IPR050270">
    <property type="entry name" value="DegV_domain_contain"/>
</dbReference>
<dbReference type="EMBL" id="JAUSWM010000003">
    <property type="protein sequence ID" value="MDQ0482850.1"/>
    <property type="molecule type" value="Genomic_DNA"/>
</dbReference>
<accession>A0ABU0K0I9</accession>
<evidence type="ECO:0000259" key="1">
    <source>
        <dbReference type="PROSITE" id="PS51480"/>
    </source>
</evidence>
<dbReference type="Pfam" id="PF21645">
    <property type="entry name" value="FakA-like_M"/>
    <property type="match status" value="1"/>
</dbReference>
<dbReference type="PANTHER" id="PTHR33434:SF4">
    <property type="entry name" value="PHOSPHATASE PROTEIN"/>
    <property type="match status" value="1"/>
</dbReference>
<evidence type="ECO:0000313" key="2">
    <source>
        <dbReference type="EMBL" id="MDQ0482850.1"/>
    </source>
</evidence>
<reference evidence="2" key="1">
    <citation type="submission" date="2023-07" db="EMBL/GenBank/DDBJ databases">
        <title>Genomic Encyclopedia of Type Strains, Phase IV (KMG-IV): sequencing the most valuable type-strain genomes for metagenomic binning, comparative biology and taxonomic classification.</title>
        <authorList>
            <person name="Goeker M."/>
        </authorList>
    </citation>
    <scope>NUCLEOTIDE SEQUENCE [LARGE SCALE GENOMIC DNA]</scope>
    <source>
        <strain evidence="2">JSM 076093</strain>
    </source>
</reference>
<dbReference type="NCBIfam" id="TIGR03599">
    <property type="entry name" value="YloV"/>
    <property type="match status" value="1"/>
</dbReference>
<dbReference type="Proteomes" id="UP001226720">
    <property type="component" value="Unassembled WGS sequence"/>
</dbReference>
<sequence length="558" mass="60705">MTIEKINGKKFAHMVLEGANNLSKNAKMVDALNVFPVPDGDTGTNMNLTITSGATEVKTSNSDKVGEVASLFARGLLMGARGNSGVILSQLFRGFSKAVEGKSEITSVELATALENGVDSAYKAVMKPVEGTILTVAKDAARKAVKSAKKMPDVVELMQEVVKEGKASLNRTPDLLPVLKEVGVVDSGGQGLLLIYEGFLAVLEGRETPDSSVDEEKMEELVRAEHHKSAQGHMKTEDIEFGYCTEFMVQFEGEKLKNSPYDEEAFRNELDKHGDSLLVVSDDDIVKVHMHTEYPGEIMTYAQNYGSLIKIKIENMREQHTTILNQEQSAPVKKEKPAERSKYGIITVSMGDGIATLFESLGASYVIPGGQTMNPSTEDIIKAIEEVYAENIIILPNNSNIVMTAQQAASVVEENVIVIPSKTVPQGISSLLGFNPSVEPDANEETMKDSLSAVKSGQVTFAVRDTKIDGIEIAKDDFMGISDGKIVVSEPGRLEVAKALLQSMITEEDEIVTIIFGEDTDQKEAEALVAYVEEQFEDVEVELHEGNQPVYAYILAVE</sequence>
<dbReference type="Pfam" id="PF02734">
    <property type="entry name" value="Dak2"/>
    <property type="match status" value="1"/>
</dbReference>
<dbReference type="InterPro" id="IPR004007">
    <property type="entry name" value="DhaL_dom"/>
</dbReference>
<dbReference type="InterPro" id="IPR019986">
    <property type="entry name" value="YloV-like"/>
</dbReference>
<proteinExistence type="predicted"/>
<dbReference type="RefSeq" id="WP_301551141.1">
    <property type="nucleotide sequence ID" value="NZ_JAQRMZ010000003.1"/>
</dbReference>
<name>A0ABU0K0I9_9BACL</name>
<dbReference type="InterPro" id="IPR048394">
    <property type="entry name" value="FakA-like_M"/>
</dbReference>